<dbReference type="Proteomes" id="UP000228510">
    <property type="component" value="Unassembled WGS sequence"/>
</dbReference>
<dbReference type="EMBL" id="PFAT01000057">
    <property type="protein sequence ID" value="PIR91946.1"/>
    <property type="molecule type" value="Genomic_DNA"/>
</dbReference>
<proteinExistence type="predicted"/>
<evidence type="ECO:0000313" key="2">
    <source>
        <dbReference type="Proteomes" id="UP000228510"/>
    </source>
</evidence>
<accession>A0A2H0UYM6</accession>
<comment type="caution">
    <text evidence="1">The sequence shown here is derived from an EMBL/GenBank/DDBJ whole genome shotgun (WGS) entry which is preliminary data.</text>
</comment>
<protein>
    <submittedName>
        <fullName evidence="1">Uncharacterized protein</fullName>
    </submittedName>
</protein>
<evidence type="ECO:0000313" key="1">
    <source>
        <dbReference type="EMBL" id="PIR91946.1"/>
    </source>
</evidence>
<gene>
    <name evidence="1" type="ORF">COU01_04415</name>
</gene>
<name>A0A2H0UYM6_9BACT</name>
<organism evidence="1 2">
    <name type="scientific">Candidatus Falkowbacteria bacterium CG10_big_fil_rev_8_21_14_0_10_44_15</name>
    <dbReference type="NCBI Taxonomy" id="1974569"/>
    <lineage>
        <taxon>Bacteria</taxon>
        <taxon>Candidatus Falkowiibacteriota</taxon>
    </lineage>
</organism>
<reference evidence="2" key="1">
    <citation type="submission" date="2017-09" db="EMBL/GenBank/DDBJ databases">
        <title>Depth-based differentiation of microbial function through sediment-hosted aquifers and enrichment of novel symbionts in the deep terrestrial subsurface.</title>
        <authorList>
            <person name="Probst A.J."/>
            <person name="Ladd B."/>
            <person name="Jarett J.K."/>
            <person name="Geller-Mcgrath D.E."/>
            <person name="Sieber C.M.K."/>
            <person name="Emerson J.B."/>
            <person name="Anantharaman K."/>
            <person name="Thomas B.C."/>
            <person name="Malmstrom R."/>
            <person name="Stieglmeier M."/>
            <person name="Klingl A."/>
            <person name="Woyke T."/>
            <person name="Ryan C.M."/>
            <person name="Banfield J.F."/>
        </authorList>
    </citation>
    <scope>NUCLEOTIDE SEQUENCE [LARGE SCALE GENOMIC DNA]</scope>
</reference>
<dbReference type="AlphaFoldDB" id="A0A2H0UYM6"/>
<sequence length="64" mass="7259">MKLQFTPVKGVFAGGAYPANAICGNKQNNAAIKTTTTVLPFPFPFMIFYLSWFDYYNLKQVIFL</sequence>